<dbReference type="AlphaFoldDB" id="A0AAW5A4G7"/>
<name>A0AAW5A4G7_PHOPO</name>
<dbReference type="RefSeq" id="WP_232581599.1">
    <property type="nucleotide sequence ID" value="NZ_WMCP01000026.1"/>
</dbReference>
<proteinExistence type="predicted"/>
<accession>A0AAW5A4G7</accession>
<dbReference type="Proteomes" id="UP000813876">
    <property type="component" value="Unassembled WGS sequence"/>
</dbReference>
<evidence type="ECO:0000313" key="3">
    <source>
        <dbReference type="Proteomes" id="UP000813876"/>
    </source>
</evidence>
<protein>
    <submittedName>
        <fullName evidence="2">Uncharacterized protein</fullName>
    </submittedName>
</protein>
<evidence type="ECO:0000256" key="1">
    <source>
        <dbReference type="SAM" id="Coils"/>
    </source>
</evidence>
<keyword evidence="1" id="KW-0175">Coiled coil</keyword>
<reference evidence="2" key="1">
    <citation type="submission" date="2019-11" db="EMBL/GenBank/DDBJ databases">
        <title>Comparative genomics of photobacteria reveal adaptation to distinct habitats.</title>
        <authorList>
            <person name="Fuertes-Perez S."/>
            <person name="Hilgarth M."/>
            <person name="Vogel R.F."/>
        </authorList>
    </citation>
    <scope>NUCLEOTIDE SEQUENCE</scope>
    <source>
        <strain evidence="2">TMW2.2145</strain>
    </source>
</reference>
<gene>
    <name evidence="2" type="ORF">GLP33_17075</name>
</gene>
<sequence length="173" mass="21023">MALKPRKQRKHYSYLFLLNEKTFLRYLRGQYLIFSFDVNCIGSYKFSKTKKIIHDNNHFLFKKLEMLIDNLENENKLIYAPFCFSSWVVKDDYKILKKINSKIKKENNKKSKYKREERQLSRLNLWSRGWVAFESKKLNAPDIDNPMITHRDKKWWQKGYDDAKEDIGLKQPM</sequence>
<feature type="coiled-coil region" evidence="1">
    <location>
        <begin position="96"/>
        <end position="123"/>
    </location>
</feature>
<evidence type="ECO:0000313" key="2">
    <source>
        <dbReference type="EMBL" id="MCF2303446.1"/>
    </source>
</evidence>
<dbReference type="EMBL" id="WMCP01000026">
    <property type="protein sequence ID" value="MCF2303446.1"/>
    <property type="molecule type" value="Genomic_DNA"/>
</dbReference>
<organism evidence="2 3">
    <name type="scientific">Photobacterium phosphoreum</name>
    <dbReference type="NCBI Taxonomy" id="659"/>
    <lineage>
        <taxon>Bacteria</taxon>
        <taxon>Pseudomonadati</taxon>
        <taxon>Pseudomonadota</taxon>
        <taxon>Gammaproteobacteria</taxon>
        <taxon>Vibrionales</taxon>
        <taxon>Vibrionaceae</taxon>
        <taxon>Photobacterium</taxon>
    </lineage>
</organism>
<comment type="caution">
    <text evidence="2">The sequence shown here is derived from an EMBL/GenBank/DDBJ whole genome shotgun (WGS) entry which is preliminary data.</text>
</comment>